<protein>
    <submittedName>
        <fullName evidence="3">UDP-N-acetylglucosamine 2-epimerase (Hydrolyzing)</fullName>
    </submittedName>
</protein>
<dbReference type="InterPro" id="IPR029767">
    <property type="entry name" value="WecB-like"/>
</dbReference>
<dbReference type="SUPFAM" id="SSF53756">
    <property type="entry name" value="UDP-Glycosyltransferase/glycogen phosphorylase"/>
    <property type="match status" value="1"/>
</dbReference>
<sequence length="176" mass="19380">MSIKKILSFTGIRSDYDLMSGLYKKLNNSDDFEIGVIVSGAHLSDSYGYTVDNIEKDGIPIIAKIETLIDSSSKSARVKSLSILLQDCIHSVTMYNPDLIIYAGDREDVIVAGIIGSYLRIPTVHFFGGDHASDGNVDNSIRHATSKLSSLHFVSNNKAKSRLIKMGETHNRIFNV</sequence>
<dbReference type="EMBL" id="WNUR01000556">
    <property type="protein sequence ID" value="MDZ7542860.1"/>
    <property type="molecule type" value="Genomic_DNA"/>
</dbReference>
<keyword evidence="1" id="KW-0413">Isomerase</keyword>
<dbReference type="Proteomes" id="UP001288944">
    <property type="component" value="Unassembled WGS sequence"/>
</dbReference>
<comment type="caution">
    <text evidence="3">The sequence shown here is derived from an EMBL/GenBank/DDBJ whole genome shotgun (WGS) entry which is preliminary data.</text>
</comment>
<organism evidence="3 4">
    <name type="scientific">Clostridium perfringens</name>
    <dbReference type="NCBI Taxonomy" id="1502"/>
    <lineage>
        <taxon>Bacteria</taxon>
        <taxon>Bacillati</taxon>
        <taxon>Bacillota</taxon>
        <taxon>Clostridia</taxon>
        <taxon>Eubacteriales</taxon>
        <taxon>Clostridiaceae</taxon>
        <taxon>Clostridium</taxon>
    </lineage>
</organism>
<feature type="non-terminal residue" evidence="3">
    <location>
        <position position="176"/>
    </location>
</feature>
<dbReference type="AlphaFoldDB" id="A0AAW9K7B9"/>
<dbReference type="Gene3D" id="3.40.50.2000">
    <property type="entry name" value="Glycogen Phosphorylase B"/>
    <property type="match status" value="1"/>
</dbReference>
<evidence type="ECO:0000313" key="4">
    <source>
        <dbReference type="Proteomes" id="UP001288944"/>
    </source>
</evidence>
<comment type="similarity">
    <text evidence="1">Belongs to the UDP-N-acetylglucosamine 2-epimerase family.</text>
</comment>
<dbReference type="PANTHER" id="PTHR43174">
    <property type="entry name" value="UDP-N-ACETYLGLUCOSAMINE 2-EPIMERASE"/>
    <property type="match status" value="1"/>
</dbReference>
<dbReference type="GO" id="GO:0016853">
    <property type="term" value="F:isomerase activity"/>
    <property type="evidence" value="ECO:0007669"/>
    <property type="project" value="UniProtKB-KW"/>
</dbReference>
<feature type="domain" description="UDP-N-acetylglucosamine 2-epimerase" evidence="2">
    <location>
        <begin position="24"/>
        <end position="176"/>
    </location>
</feature>
<evidence type="ECO:0000259" key="2">
    <source>
        <dbReference type="Pfam" id="PF02350"/>
    </source>
</evidence>
<evidence type="ECO:0000313" key="3">
    <source>
        <dbReference type="EMBL" id="MDZ7542860.1"/>
    </source>
</evidence>
<evidence type="ECO:0000256" key="1">
    <source>
        <dbReference type="RuleBase" id="RU003513"/>
    </source>
</evidence>
<name>A0AAW9K7B9_CLOPF</name>
<dbReference type="Pfam" id="PF02350">
    <property type="entry name" value="Epimerase_2"/>
    <property type="match status" value="1"/>
</dbReference>
<reference evidence="3" key="1">
    <citation type="submission" date="2019-11" db="EMBL/GenBank/DDBJ databases">
        <title>Characterization of Clostridium perfringens isolates from swine manure treated agricultural soils.</title>
        <authorList>
            <person name="Wushke S.T."/>
        </authorList>
    </citation>
    <scope>NUCLEOTIDE SEQUENCE</scope>
    <source>
        <strain evidence="3">X62</strain>
    </source>
</reference>
<gene>
    <name evidence="3" type="ORF">GNF83_17065</name>
</gene>
<dbReference type="InterPro" id="IPR003331">
    <property type="entry name" value="UDP_GlcNAc_Epimerase_2_dom"/>
</dbReference>
<proteinExistence type="inferred from homology"/>
<dbReference type="PANTHER" id="PTHR43174:SF3">
    <property type="entry name" value="UDP-N-ACETYLGLUCOSAMINE 2-EPIMERASE"/>
    <property type="match status" value="1"/>
</dbReference>
<accession>A0AAW9K7B9</accession>